<evidence type="ECO:0000313" key="2">
    <source>
        <dbReference type="EMBL" id="CAI9179881.1"/>
    </source>
</evidence>
<keyword evidence="3" id="KW-1185">Reference proteome</keyword>
<protein>
    <submittedName>
        <fullName evidence="2">Uncharacterized protein</fullName>
    </submittedName>
</protein>
<dbReference type="EMBL" id="OX459945">
    <property type="protein sequence ID" value="CAI9179881.1"/>
    <property type="molecule type" value="Genomic_DNA"/>
</dbReference>
<sequence length="106" mass="11649">MVGGWPLREWTGEAPELTREAPPPFSGFLSRTGEGGLAKEVAGGIPKEGRKIKENYTGFKSGREDERLESLAWLWVTKSPCPAGWEERASLLTAIQCGDTLTSRKE</sequence>
<evidence type="ECO:0000313" key="3">
    <source>
        <dbReference type="Proteomes" id="UP001176941"/>
    </source>
</evidence>
<accession>A0ABN9A672</accession>
<dbReference type="Proteomes" id="UP001176941">
    <property type="component" value="Chromosome 9"/>
</dbReference>
<evidence type="ECO:0000256" key="1">
    <source>
        <dbReference type="SAM" id="MobiDB-lite"/>
    </source>
</evidence>
<reference evidence="2" key="1">
    <citation type="submission" date="2023-04" db="EMBL/GenBank/DDBJ databases">
        <authorList>
            <consortium name="ELIXIR-Norway"/>
        </authorList>
    </citation>
    <scope>NUCLEOTIDE SEQUENCE [LARGE SCALE GENOMIC DNA]</scope>
</reference>
<feature type="region of interest" description="Disordered" evidence="1">
    <location>
        <begin position="1"/>
        <end position="33"/>
    </location>
</feature>
<organism evidence="2 3">
    <name type="scientific">Rangifer tarandus platyrhynchus</name>
    <name type="common">Svalbard reindeer</name>
    <dbReference type="NCBI Taxonomy" id="3082113"/>
    <lineage>
        <taxon>Eukaryota</taxon>
        <taxon>Metazoa</taxon>
        <taxon>Chordata</taxon>
        <taxon>Craniata</taxon>
        <taxon>Vertebrata</taxon>
        <taxon>Euteleostomi</taxon>
        <taxon>Mammalia</taxon>
        <taxon>Eutheria</taxon>
        <taxon>Laurasiatheria</taxon>
        <taxon>Artiodactyla</taxon>
        <taxon>Ruminantia</taxon>
        <taxon>Pecora</taxon>
        <taxon>Cervidae</taxon>
        <taxon>Odocoileinae</taxon>
        <taxon>Rangifer</taxon>
    </lineage>
</organism>
<name>A0ABN9A672_RANTA</name>
<gene>
    <name evidence="2" type="ORF">MRATA1EN1_LOCUS28843</name>
</gene>
<proteinExistence type="predicted"/>